<evidence type="ECO:0000313" key="2">
    <source>
        <dbReference type="Proteomes" id="UP000827976"/>
    </source>
</evidence>
<reference evidence="2" key="1">
    <citation type="journal article" date="2022" name="Nat. Commun.">
        <title>Chromosome evolution and the genetic basis of agronomically important traits in greater yam.</title>
        <authorList>
            <person name="Bredeson J.V."/>
            <person name="Lyons J.B."/>
            <person name="Oniyinde I.O."/>
            <person name="Okereke N.R."/>
            <person name="Kolade O."/>
            <person name="Nnabue I."/>
            <person name="Nwadili C.O."/>
            <person name="Hribova E."/>
            <person name="Parker M."/>
            <person name="Nwogha J."/>
            <person name="Shu S."/>
            <person name="Carlson J."/>
            <person name="Kariba R."/>
            <person name="Muthemba S."/>
            <person name="Knop K."/>
            <person name="Barton G.J."/>
            <person name="Sherwood A.V."/>
            <person name="Lopez-Montes A."/>
            <person name="Asiedu R."/>
            <person name="Jamnadass R."/>
            <person name="Muchugi A."/>
            <person name="Goodstein D."/>
            <person name="Egesi C.N."/>
            <person name="Featherston J."/>
            <person name="Asfaw A."/>
            <person name="Simpson G.G."/>
            <person name="Dolezel J."/>
            <person name="Hendre P.S."/>
            <person name="Van Deynze A."/>
            <person name="Kumar P.L."/>
            <person name="Obidiegwu J.E."/>
            <person name="Bhattacharjee R."/>
            <person name="Rokhsar D.S."/>
        </authorList>
    </citation>
    <scope>NUCLEOTIDE SEQUENCE [LARGE SCALE GENOMIC DNA]</scope>
    <source>
        <strain evidence="2">cv. TDa95/00328</strain>
    </source>
</reference>
<dbReference type="EC" id="1.3.3.8" evidence="1"/>
<dbReference type="Proteomes" id="UP000827976">
    <property type="component" value="Chromosome 20"/>
</dbReference>
<proteinExistence type="predicted"/>
<sequence length="487" mass="53996">MPFFFFFLKKVDKPLLYLTTTCHSFSTEEFLQCLQSKTSTNNLSQLLYFPNTTSYSSILTSTVSNTRFTTPQTPKPLLIFTPSHESHVQASVLCCKYYGLSLRVRSGGHDFEGLSFHSLENRPFIILDFINFQSVNVDVKHSTALVEVGATMGDVYYHIAKQTTTLGFPAGSCPTVGVGGHISGGGVGTLARKYGVAADNVLDVRLVDVHGRILDKDSMGEDLFWAVRGGGAASFGVVLSLKLRLIPVPQTVTVFRITKSLEDGAIDIIDKWQHVAHDLSEDLFIGTVIQTLSNGSKGAEVIFSGLYLGRSYKALEMMNSSFPELGVGVKDLKEMSWIQSVMSFGFYPVDSPLEILTDRSLQPKVNFKAKSDYAVNLLPRAALNILWDSLLQVEAASISFEPYGGKMAKIPEFQIPFPHRKGSLFSILYVVAWGSDSGAEEAEKNLNWIRNLYDQMNPYVSQNPRGAYLNYRDLDLGRNEGRNRLID</sequence>
<keyword evidence="2" id="KW-1185">Reference proteome</keyword>
<organism evidence="1 2">
    <name type="scientific">Dioscorea alata</name>
    <name type="common">Purple yam</name>
    <dbReference type="NCBI Taxonomy" id="55571"/>
    <lineage>
        <taxon>Eukaryota</taxon>
        <taxon>Viridiplantae</taxon>
        <taxon>Streptophyta</taxon>
        <taxon>Embryophyta</taxon>
        <taxon>Tracheophyta</taxon>
        <taxon>Spermatophyta</taxon>
        <taxon>Magnoliopsida</taxon>
        <taxon>Liliopsida</taxon>
        <taxon>Dioscoreales</taxon>
        <taxon>Dioscoreaceae</taxon>
        <taxon>Dioscorea</taxon>
    </lineage>
</organism>
<evidence type="ECO:0000313" key="1">
    <source>
        <dbReference type="EMBL" id="KAH7651456.1"/>
    </source>
</evidence>
<name>A0ACB7TUF6_DIOAL</name>
<comment type="caution">
    <text evidence="1">The sequence shown here is derived from an EMBL/GenBank/DDBJ whole genome shotgun (WGS) entry which is preliminary data.</text>
</comment>
<accession>A0ACB7TUF6</accession>
<dbReference type="EMBL" id="CM037030">
    <property type="protein sequence ID" value="KAH7651456.1"/>
    <property type="molecule type" value="Genomic_DNA"/>
</dbReference>
<gene>
    <name evidence="1" type="ORF">IHE45_20G058500</name>
</gene>
<protein>
    <submittedName>
        <fullName evidence="1">Tetrahydroberberine oxidase protein</fullName>
        <ecNumber evidence="1">1.3.3.8</ecNumber>
    </submittedName>
</protein>
<keyword evidence="1" id="KW-0560">Oxidoreductase</keyword>